<proteinExistence type="predicted"/>
<dbReference type="EMBL" id="LCRX01000014">
    <property type="protein sequence ID" value="KKW41694.1"/>
    <property type="molecule type" value="Genomic_DNA"/>
</dbReference>
<organism evidence="1 2">
    <name type="scientific">Candidatus Magasanikbacteria bacterium GW2011_GWA2_56_11</name>
    <dbReference type="NCBI Taxonomy" id="1619044"/>
    <lineage>
        <taxon>Bacteria</taxon>
        <taxon>Candidatus Magasanikiibacteriota</taxon>
    </lineage>
</organism>
<gene>
    <name evidence="1" type="ORF">UY92_C0014G0019</name>
</gene>
<comment type="caution">
    <text evidence="1">The sequence shown here is derived from an EMBL/GenBank/DDBJ whole genome shotgun (WGS) entry which is preliminary data.</text>
</comment>
<name>A0A0G2B8E5_9BACT</name>
<protein>
    <submittedName>
        <fullName evidence="1">Uncharacterized protein</fullName>
    </submittedName>
</protein>
<reference evidence="1 2" key="1">
    <citation type="journal article" date="2015" name="Nature">
        <title>rRNA introns, odd ribosomes, and small enigmatic genomes across a large radiation of phyla.</title>
        <authorList>
            <person name="Brown C.T."/>
            <person name="Hug L.A."/>
            <person name="Thomas B.C."/>
            <person name="Sharon I."/>
            <person name="Castelle C.J."/>
            <person name="Singh A."/>
            <person name="Wilkins M.J."/>
            <person name="Williams K.H."/>
            <person name="Banfield J.F."/>
        </authorList>
    </citation>
    <scope>NUCLEOTIDE SEQUENCE [LARGE SCALE GENOMIC DNA]</scope>
</reference>
<accession>A0A0G2B8E5</accession>
<evidence type="ECO:0000313" key="2">
    <source>
        <dbReference type="Proteomes" id="UP000033870"/>
    </source>
</evidence>
<dbReference type="Proteomes" id="UP000033870">
    <property type="component" value="Unassembled WGS sequence"/>
</dbReference>
<dbReference type="AlphaFoldDB" id="A0A0G2B8E5"/>
<evidence type="ECO:0000313" key="1">
    <source>
        <dbReference type="EMBL" id="KKW41694.1"/>
    </source>
</evidence>
<sequence length="307" mass="32879">MDPVSRAPAVLPATLNSLHGAAKLVMSQGCLHGWGSQGDIVPGVAYCPEPLTGAGGINVRFLYVAGGMIAITYSVDDGPMPSPEEVAELVKRHLGGLTAELKEQGGARRFFFADRKRKAGEIGFLVLHKGEPLDLAKHLNLRELTDVDIDRTSACLLVAGPDVTSGDPVLVVVDADTLESELEYALEPPAQTIDLIAVHAGVRKLLVGQTSGAYWMYVPQDDEFHPVSEDLGYMSLFSCWLGGAFVGEKADGVYLIPEDGPERKVADVRPGFRLRGLAAGGNGNQPYMTFVQEEDGAAWYFEPLTLG</sequence>